<protein>
    <submittedName>
        <fullName evidence="3">Uncharacterized protein LOC101901537 isoform X1</fullName>
    </submittedName>
</protein>
<dbReference type="OrthoDB" id="6617264at2759"/>
<feature type="region of interest" description="Disordered" evidence="1">
    <location>
        <begin position="135"/>
        <end position="157"/>
    </location>
</feature>
<keyword evidence="2" id="KW-1185">Reference proteome</keyword>
<name>A0A9J7D053_MUSDO</name>
<dbReference type="InterPro" id="IPR006631">
    <property type="entry name" value="DM4_12"/>
</dbReference>
<evidence type="ECO:0000313" key="2">
    <source>
        <dbReference type="Proteomes" id="UP001652621"/>
    </source>
</evidence>
<feature type="compositionally biased region" description="Low complexity" evidence="1">
    <location>
        <begin position="139"/>
        <end position="154"/>
    </location>
</feature>
<gene>
    <name evidence="3" type="primary">LOC101901537</name>
</gene>
<dbReference type="PANTHER" id="PTHR21398">
    <property type="entry name" value="AGAP007094-PA"/>
    <property type="match status" value="1"/>
</dbReference>
<proteinExistence type="predicted"/>
<dbReference type="VEuPathDB" id="VectorBase:MDOMA2_011062"/>
<dbReference type="AlphaFoldDB" id="A0A9J7D053"/>
<dbReference type="PANTHER" id="PTHR21398:SF1">
    <property type="entry name" value="FI03705P"/>
    <property type="match status" value="1"/>
</dbReference>
<dbReference type="SMART" id="SM00718">
    <property type="entry name" value="DM4_12"/>
    <property type="match status" value="1"/>
</dbReference>
<dbReference type="RefSeq" id="XP_005188034.3">
    <property type="nucleotide sequence ID" value="XM_005187977.3"/>
</dbReference>
<evidence type="ECO:0000313" key="3">
    <source>
        <dbReference type="RefSeq" id="XP_005188034.3"/>
    </source>
</evidence>
<accession>A0A9J7D053</accession>
<dbReference type="KEGG" id="mde:101901537"/>
<sequence length="474" mass="54280">MTEQSAKMAKLQQKTLNSSTMIIMIIVGAAFVSSKDAPDSKEPFSDGIGNANAPERTRRHHISESTLSGRRDGLTHGLSFGAPWRKPTFVTNQPPLSIRGEAHLAHHEIDKSNQENTNSSRRSTNLTQYHRHPVKYAESSQLPSSPSSQRSPAPSKKDTLLLHRHKRYLVFPEGSSFQLSFDLVLPIVDYTNYAILGITCAIAWELPSKPASEIIEHFRQKLNRGTFGLARRNDSVEELQHLPPLDRWGNGGIDGQPTDVIGSAENFYYSNQPDPSYSRPTWRHSFDSAERQSPNTMTAEWTSHTKWRRSPDIERQKVSKNRKILNKHPQHRIYPLYGNHRRRRFLSPAMDDQTSKLHKIHTKDHLQTRHKLYGKIEKLYRTRGYNGSACILRTLCEIHREHRQHEQLLGPPTPRSFVMELLRAMFTLPQDTVAATSRLLGPHYVDAVRCAHQVPSCRQRYEGCELPIWNGMQF</sequence>
<organism evidence="2 3">
    <name type="scientific">Musca domestica</name>
    <name type="common">House fly</name>
    <dbReference type="NCBI Taxonomy" id="7370"/>
    <lineage>
        <taxon>Eukaryota</taxon>
        <taxon>Metazoa</taxon>
        <taxon>Ecdysozoa</taxon>
        <taxon>Arthropoda</taxon>
        <taxon>Hexapoda</taxon>
        <taxon>Insecta</taxon>
        <taxon>Pterygota</taxon>
        <taxon>Neoptera</taxon>
        <taxon>Endopterygota</taxon>
        <taxon>Diptera</taxon>
        <taxon>Brachycera</taxon>
        <taxon>Muscomorpha</taxon>
        <taxon>Muscoidea</taxon>
        <taxon>Muscidae</taxon>
        <taxon>Musca</taxon>
    </lineage>
</organism>
<evidence type="ECO:0000256" key="1">
    <source>
        <dbReference type="SAM" id="MobiDB-lite"/>
    </source>
</evidence>
<dbReference type="Pfam" id="PF07841">
    <property type="entry name" value="DM4_12"/>
    <property type="match status" value="1"/>
</dbReference>
<dbReference type="GeneID" id="101901537"/>
<feature type="region of interest" description="Disordered" evidence="1">
    <location>
        <begin position="37"/>
        <end position="74"/>
    </location>
</feature>
<reference evidence="3" key="1">
    <citation type="submission" date="2025-08" db="UniProtKB">
        <authorList>
            <consortium name="RefSeq"/>
        </authorList>
    </citation>
    <scope>IDENTIFICATION</scope>
    <source>
        <strain evidence="3">Aabys</strain>
        <tissue evidence="3">Whole body</tissue>
    </source>
</reference>
<dbReference type="Proteomes" id="UP001652621">
    <property type="component" value="Unplaced"/>
</dbReference>